<evidence type="ECO:0000313" key="2">
    <source>
        <dbReference type="Proteomes" id="UP001596303"/>
    </source>
</evidence>
<comment type="caution">
    <text evidence="1">The sequence shown here is derived from an EMBL/GenBank/DDBJ whole genome shotgun (WGS) entry which is preliminary data.</text>
</comment>
<dbReference type="PROSITE" id="PS51257">
    <property type="entry name" value="PROKAR_LIPOPROTEIN"/>
    <property type="match status" value="1"/>
</dbReference>
<proteinExistence type="predicted"/>
<sequence length="122" mass="13500">MKSLALFGAAGLTLLSAGCVIVDADVDEHRMRYSEDAERFYAADIADNEISIRVAASGCTTKEFFDVDIDHQGGDTFEIEFERERRDFCKMSQPNGEKLTYSFAELGLPDGAKIILKNPVGR</sequence>
<keyword evidence="2" id="KW-1185">Reference proteome</keyword>
<dbReference type="Proteomes" id="UP001596303">
    <property type="component" value="Unassembled WGS sequence"/>
</dbReference>
<dbReference type="EMBL" id="JBHSSW010000004">
    <property type="protein sequence ID" value="MFC6197285.1"/>
    <property type="molecule type" value="Genomic_DNA"/>
</dbReference>
<accession>A0ABW1S6L0</accession>
<evidence type="ECO:0000313" key="1">
    <source>
        <dbReference type="EMBL" id="MFC6197285.1"/>
    </source>
</evidence>
<organism evidence="1 2">
    <name type="scientific">Ponticaulis profundi</name>
    <dbReference type="NCBI Taxonomy" id="2665222"/>
    <lineage>
        <taxon>Bacteria</taxon>
        <taxon>Pseudomonadati</taxon>
        <taxon>Pseudomonadota</taxon>
        <taxon>Alphaproteobacteria</taxon>
        <taxon>Hyphomonadales</taxon>
        <taxon>Hyphomonadaceae</taxon>
        <taxon>Ponticaulis</taxon>
    </lineage>
</organism>
<dbReference type="RefSeq" id="WP_377375957.1">
    <property type="nucleotide sequence ID" value="NZ_JBHSSW010000004.1"/>
</dbReference>
<name>A0ABW1S6L0_9PROT</name>
<protein>
    <recommendedName>
        <fullName evidence="3">Lipoprotein</fullName>
    </recommendedName>
</protein>
<evidence type="ECO:0008006" key="3">
    <source>
        <dbReference type="Google" id="ProtNLM"/>
    </source>
</evidence>
<gene>
    <name evidence="1" type="ORF">ACFQDM_04305</name>
</gene>
<reference evidence="2" key="1">
    <citation type="journal article" date="2019" name="Int. J. Syst. Evol. Microbiol.">
        <title>The Global Catalogue of Microorganisms (GCM) 10K type strain sequencing project: providing services to taxonomists for standard genome sequencing and annotation.</title>
        <authorList>
            <consortium name="The Broad Institute Genomics Platform"/>
            <consortium name="The Broad Institute Genome Sequencing Center for Infectious Disease"/>
            <person name="Wu L."/>
            <person name="Ma J."/>
        </authorList>
    </citation>
    <scope>NUCLEOTIDE SEQUENCE [LARGE SCALE GENOMIC DNA]</scope>
    <source>
        <strain evidence="2">CGMCC-1.15741</strain>
    </source>
</reference>